<evidence type="ECO:0000313" key="2">
    <source>
        <dbReference type="EnsemblPlants" id="ORUFI08G05440.1"/>
    </source>
</evidence>
<protein>
    <submittedName>
        <fullName evidence="2">Uncharacterized protein</fullName>
    </submittedName>
</protein>
<sequence>MSKEAPLPDLVESHGNQSREAEAASPPILHLARRMLSAVAILLWLNGESWRRIWNLERVLPLLCAQTPATYTTTAEDDVQAVACAIILIAAKFPEAIRQLV</sequence>
<dbReference type="HOGENOM" id="CLU_2296333_0_0_1"/>
<reference evidence="3" key="1">
    <citation type="submission" date="2013-06" db="EMBL/GenBank/DDBJ databases">
        <authorList>
            <person name="Zhao Q."/>
        </authorList>
    </citation>
    <scope>NUCLEOTIDE SEQUENCE</scope>
    <source>
        <strain evidence="3">cv. W1943</strain>
    </source>
</reference>
<evidence type="ECO:0000313" key="3">
    <source>
        <dbReference type="Proteomes" id="UP000008022"/>
    </source>
</evidence>
<proteinExistence type="predicted"/>
<reference evidence="2" key="2">
    <citation type="submission" date="2015-06" db="UniProtKB">
        <authorList>
            <consortium name="EnsemblPlants"/>
        </authorList>
    </citation>
    <scope>IDENTIFICATION</scope>
</reference>
<dbReference type="Proteomes" id="UP000008022">
    <property type="component" value="Unassembled WGS sequence"/>
</dbReference>
<accession>A0A0E0QF62</accession>
<dbReference type="Gramene" id="ORUFI08G05440.1">
    <property type="protein sequence ID" value="ORUFI08G05440.1"/>
    <property type="gene ID" value="ORUFI08G05440"/>
</dbReference>
<feature type="region of interest" description="Disordered" evidence="1">
    <location>
        <begin position="1"/>
        <end position="23"/>
    </location>
</feature>
<organism evidence="2 3">
    <name type="scientific">Oryza rufipogon</name>
    <name type="common">Brownbeard rice</name>
    <name type="synonym">Asian wild rice</name>
    <dbReference type="NCBI Taxonomy" id="4529"/>
    <lineage>
        <taxon>Eukaryota</taxon>
        <taxon>Viridiplantae</taxon>
        <taxon>Streptophyta</taxon>
        <taxon>Embryophyta</taxon>
        <taxon>Tracheophyta</taxon>
        <taxon>Spermatophyta</taxon>
        <taxon>Magnoliopsida</taxon>
        <taxon>Liliopsida</taxon>
        <taxon>Poales</taxon>
        <taxon>Poaceae</taxon>
        <taxon>BOP clade</taxon>
        <taxon>Oryzoideae</taxon>
        <taxon>Oryzeae</taxon>
        <taxon>Oryzinae</taxon>
        <taxon>Oryza</taxon>
    </lineage>
</organism>
<evidence type="ECO:0000256" key="1">
    <source>
        <dbReference type="SAM" id="MobiDB-lite"/>
    </source>
</evidence>
<dbReference type="EnsemblPlants" id="ORUFI08G05440.1">
    <property type="protein sequence ID" value="ORUFI08G05440.1"/>
    <property type="gene ID" value="ORUFI08G05440"/>
</dbReference>
<name>A0A0E0QF62_ORYRU</name>
<keyword evidence="3" id="KW-1185">Reference proteome</keyword>
<dbReference type="AlphaFoldDB" id="A0A0E0QF62"/>